<dbReference type="EMBL" id="CCBN010000010">
    <property type="protein sequence ID" value="CDO55270.1"/>
    <property type="molecule type" value="Genomic_DNA"/>
</dbReference>
<sequence length="556" mass="60895">MDTGSSMPCQNFVIAGDSFAAISAVKILTQTIIPQARKKKNPSFQAKITVIAPNTESYWNIASVRLVVQPELIQEKNNQIFFNLYDTLRTYFPEKDVDQLNLIEGKVVAVDGYKNKITYQPLGNTAFAFIAKSISYDTLILATGASSPSAAFKLNNTTESSKNALQATADEIESARSICIVGAGAVGVELAGELGHKYGRTKKITLFSGIPGTLEYMKPSASSSAVKKLAHLGVKTVLDVRAICSYDEIIETTGDEDLGDANKSSLTHQEIEAQSSTIKEHEDRAYLNLSHKVSQLGDDAFDVDQFLGINGNKNHDNTQCFQSATFNKSLQDCTTSANNSKPGQPKSSLTLHSTTNIITGSTTDLHRNDTNISQTRNEFKKSKSLTLPSPSKAAEKGIDSKHRKRTIAEFDNGHKEAFDFLIPTTGNIPNTSYMPYNTLNDKGYVLTDPYLRMLNSNPNKNIYIFGDLVASGKQTLLDIANAQTKVLQRTLYYDIVNQVKKPLKKYNPDRPTYLVPISKNSGVGVLYGIPLPGLVVSVLKGKSFLLEQSSKYLGEK</sequence>
<dbReference type="Proteomes" id="UP000242525">
    <property type="component" value="Unassembled WGS sequence"/>
</dbReference>
<evidence type="ECO:0000313" key="8">
    <source>
        <dbReference type="Proteomes" id="UP000242525"/>
    </source>
</evidence>
<dbReference type="GO" id="GO:0005737">
    <property type="term" value="C:cytoplasm"/>
    <property type="evidence" value="ECO:0007669"/>
    <property type="project" value="TreeGrafter"/>
</dbReference>
<feature type="domain" description="FAD/NAD(P)-binding" evidence="6">
    <location>
        <begin position="45"/>
        <end position="241"/>
    </location>
</feature>
<comment type="similarity">
    <text evidence="1">Belongs to the FAD-dependent oxidoreductase family.</text>
</comment>
<evidence type="ECO:0000256" key="4">
    <source>
        <dbReference type="ARBA" id="ARBA00023002"/>
    </source>
</evidence>
<evidence type="ECO:0000313" key="7">
    <source>
        <dbReference type="EMBL" id="CDO55270.1"/>
    </source>
</evidence>
<proteinExistence type="inferred from homology"/>
<dbReference type="GO" id="GO:0050660">
    <property type="term" value="F:flavin adenine dinucleotide binding"/>
    <property type="evidence" value="ECO:0007669"/>
    <property type="project" value="TreeGrafter"/>
</dbReference>
<dbReference type="Gene3D" id="3.50.50.100">
    <property type="match status" value="2"/>
</dbReference>
<gene>
    <name evidence="7" type="ORF">BN980_GECA10s02540g</name>
</gene>
<dbReference type="AlphaFoldDB" id="A0A0J9XEG2"/>
<evidence type="ECO:0000256" key="2">
    <source>
        <dbReference type="ARBA" id="ARBA00022630"/>
    </source>
</evidence>
<dbReference type="SUPFAM" id="SSF51905">
    <property type="entry name" value="FAD/NAD(P)-binding domain"/>
    <property type="match status" value="2"/>
</dbReference>
<dbReference type="GO" id="GO:0004174">
    <property type="term" value="F:electron-transferring-flavoprotein dehydrogenase activity"/>
    <property type="evidence" value="ECO:0007669"/>
    <property type="project" value="TreeGrafter"/>
</dbReference>
<comment type="caution">
    <text evidence="7">The sequence shown here is derived from an EMBL/GenBank/DDBJ whole genome shotgun (WGS) entry which is preliminary data.</text>
</comment>
<evidence type="ECO:0000256" key="3">
    <source>
        <dbReference type="ARBA" id="ARBA00022827"/>
    </source>
</evidence>
<dbReference type="InterPro" id="IPR036188">
    <property type="entry name" value="FAD/NAD-bd_sf"/>
</dbReference>
<evidence type="ECO:0000259" key="6">
    <source>
        <dbReference type="Pfam" id="PF07992"/>
    </source>
</evidence>
<keyword evidence="2" id="KW-0285">Flavoprotein</keyword>
<evidence type="ECO:0000256" key="5">
    <source>
        <dbReference type="SAM" id="MobiDB-lite"/>
    </source>
</evidence>
<feature type="region of interest" description="Disordered" evidence="5">
    <location>
        <begin position="376"/>
        <end position="400"/>
    </location>
</feature>
<dbReference type="OrthoDB" id="202203at2759"/>
<dbReference type="InterPro" id="IPR023753">
    <property type="entry name" value="FAD/NAD-binding_dom"/>
</dbReference>
<organism evidence="7 8">
    <name type="scientific">Geotrichum candidum</name>
    <name type="common">Oospora lactis</name>
    <name type="synonym">Dipodascus geotrichum</name>
    <dbReference type="NCBI Taxonomy" id="1173061"/>
    <lineage>
        <taxon>Eukaryota</taxon>
        <taxon>Fungi</taxon>
        <taxon>Dikarya</taxon>
        <taxon>Ascomycota</taxon>
        <taxon>Saccharomycotina</taxon>
        <taxon>Dipodascomycetes</taxon>
        <taxon>Dipodascales</taxon>
        <taxon>Dipodascaceae</taxon>
        <taxon>Geotrichum</taxon>
    </lineage>
</organism>
<dbReference type="PANTHER" id="PTHR43735">
    <property type="entry name" value="APOPTOSIS-INDUCING FACTOR 1"/>
    <property type="match status" value="1"/>
</dbReference>
<keyword evidence="3" id="KW-0274">FAD</keyword>
<name>A0A0J9XEG2_GEOCN</name>
<protein>
    <submittedName>
        <fullName evidence="7">Similar to Saccharomyces cerevisiae YNR074C AIF1 Mitochondrial cell death effector that translocates to the nucleus in response to apoptotic stimuli</fullName>
    </submittedName>
</protein>
<dbReference type="PANTHER" id="PTHR43735:SF3">
    <property type="entry name" value="FERROPTOSIS SUPPRESSOR PROTEIN 1"/>
    <property type="match status" value="1"/>
</dbReference>
<keyword evidence="4" id="KW-0560">Oxidoreductase</keyword>
<accession>A0A0J9XEG2</accession>
<dbReference type="STRING" id="1173061.A0A0J9XEG2"/>
<evidence type="ECO:0000256" key="1">
    <source>
        <dbReference type="ARBA" id="ARBA00006442"/>
    </source>
</evidence>
<keyword evidence="8" id="KW-1185">Reference proteome</keyword>
<dbReference type="Pfam" id="PF07992">
    <property type="entry name" value="Pyr_redox_2"/>
    <property type="match status" value="1"/>
</dbReference>
<reference evidence="7" key="1">
    <citation type="submission" date="2014-03" db="EMBL/GenBank/DDBJ databases">
        <authorList>
            <person name="Casaregola S."/>
        </authorList>
    </citation>
    <scope>NUCLEOTIDE SEQUENCE [LARGE SCALE GENOMIC DNA]</scope>
    <source>
        <strain evidence="7">CLIB 918</strain>
    </source>
</reference>